<feature type="compositionally biased region" description="Gly residues" evidence="1">
    <location>
        <begin position="102"/>
        <end position="113"/>
    </location>
</feature>
<dbReference type="AlphaFoldDB" id="B8B7I3"/>
<keyword evidence="3" id="KW-1185">Reference proteome</keyword>
<sequence>MALPPLHYRRCGGRTSMTRRASTTAPPAPTLVAALPPPLLPQDKRRREPSRSPTHRRRPSSLPQRSWARVHLPRGGHVGVARQLLPRSLARELRGAGPSRHNGGGGGEEGGPGWLLMASRGGTVAGV</sequence>
<dbReference type="Gramene" id="BGIOSGA025972-TA">
    <property type="protein sequence ID" value="BGIOSGA025972-PA"/>
    <property type="gene ID" value="BGIOSGA025972"/>
</dbReference>
<name>B8B7I3_ORYSI</name>
<reference evidence="2 3" key="1">
    <citation type="journal article" date="2005" name="PLoS Biol.">
        <title>The genomes of Oryza sativa: a history of duplications.</title>
        <authorList>
            <person name="Yu J."/>
            <person name="Wang J."/>
            <person name="Lin W."/>
            <person name="Li S."/>
            <person name="Li H."/>
            <person name="Zhou J."/>
            <person name="Ni P."/>
            <person name="Dong W."/>
            <person name="Hu S."/>
            <person name="Zeng C."/>
            <person name="Zhang J."/>
            <person name="Zhang Y."/>
            <person name="Li R."/>
            <person name="Xu Z."/>
            <person name="Li S."/>
            <person name="Li X."/>
            <person name="Zheng H."/>
            <person name="Cong L."/>
            <person name="Lin L."/>
            <person name="Yin J."/>
            <person name="Geng J."/>
            <person name="Li G."/>
            <person name="Shi J."/>
            <person name="Liu J."/>
            <person name="Lv H."/>
            <person name="Li J."/>
            <person name="Wang J."/>
            <person name="Deng Y."/>
            <person name="Ran L."/>
            <person name="Shi X."/>
            <person name="Wang X."/>
            <person name="Wu Q."/>
            <person name="Li C."/>
            <person name="Ren X."/>
            <person name="Wang J."/>
            <person name="Wang X."/>
            <person name="Li D."/>
            <person name="Liu D."/>
            <person name="Zhang X."/>
            <person name="Ji Z."/>
            <person name="Zhao W."/>
            <person name="Sun Y."/>
            <person name="Zhang Z."/>
            <person name="Bao J."/>
            <person name="Han Y."/>
            <person name="Dong L."/>
            <person name="Ji J."/>
            <person name="Chen P."/>
            <person name="Wu S."/>
            <person name="Liu J."/>
            <person name="Xiao Y."/>
            <person name="Bu D."/>
            <person name="Tan J."/>
            <person name="Yang L."/>
            <person name="Ye C."/>
            <person name="Zhang J."/>
            <person name="Xu J."/>
            <person name="Zhou Y."/>
            <person name="Yu Y."/>
            <person name="Zhang B."/>
            <person name="Zhuang S."/>
            <person name="Wei H."/>
            <person name="Liu B."/>
            <person name="Lei M."/>
            <person name="Yu H."/>
            <person name="Li Y."/>
            <person name="Xu H."/>
            <person name="Wei S."/>
            <person name="He X."/>
            <person name="Fang L."/>
            <person name="Zhang Z."/>
            <person name="Zhang Y."/>
            <person name="Huang X."/>
            <person name="Su Z."/>
            <person name="Tong W."/>
            <person name="Li J."/>
            <person name="Tong Z."/>
            <person name="Li S."/>
            <person name="Ye J."/>
            <person name="Wang L."/>
            <person name="Fang L."/>
            <person name="Lei T."/>
            <person name="Chen C."/>
            <person name="Chen H."/>
            <person name="Xu Z."/>
            <person name="Li H."/>
            <person name="Huang H."/>
            <person name="Zhang F."/>
            <person name="Xu H."/>
            <person name="Li N."/>
            <person name="Zhao C."/>
            <person name="Li S."/>
            <person name="Dong L."/>
            <person name="Huang Y."/>
            <person name="Li L."/>
            <person name="Xi Y."/>
            <person name="Qi Q."/>
            <person name="Li W."/>
            <person name="Zhang B."/>
            <person name="Hu W."/>
            <person name="Zhang Y."/>
            <person name="Tian X."/>
            <person name="Jiao Y."/>
            <person name="Liang X."/>
            <person name="Jin J."/>
            <person name="Gao L."/>
            <person name="Zheng W."/>
            <person name="Hao B."/>
            <person name="Liu S."/>
            <person name="Wang W."/>
            <person name="Yuan L."/>
            <person name="Cao M."/>
            <person name="McDermott J."/>
            <person name="Samudrala R."/>
            <person name="Wang J."/>
            <person name="Wong G.K."/>
            <person name="Yang H."/>
        </authorList>
    </citation>
    <scope>NUCLEOTIDE SEQUENCE [LARGE SCALE GENOMIC DNA]</scope>
    <source>
        <strain evidence="3">cv. 93-11</strain>
    </source>
</reference>
<evidence type="ECO:0000256" key="1">
    <source>
        <dbReference type="SAM" id="MobiDB-lite"/>
    </source>
</evidence>
<feature type="region of interest" description="Disordered" evidence="1">
    <location>
        <begin position="92"/>
        <end position="113"/>
    </location>
</feature>
<dbReference type="Proteomes" id="UP000007015">
    <property type="component" value="Chromosome 7"/>
</dbReference>
<dbReference type="HOGENOM" id="CLU_1974201_0_0_1"/>
<proteinExistence type="predicted"/>
<evidence type="ECO:0000313" key="3">
    <source>
        <dbReference type="Proteomes" id="UP000007015"/>
    </source>
</evidence>
<evidence type="ECO:0000313" key="2">
    <source>
        <dbReference type="EMBL" id="EEC82291.1"/>
    </source>
</evidence>
<feature type="compositionally biased region" description="Low complexity" evidence="1">
    <location>
        <begin position="14"/>
        <end position="34"/>
    </location>
</feature>
<protein>
    <submittedName>
        <fullName evidence="2">Uncharacterized protein</fullName>
    </submittedName>
</protein>
<dbReference type="EMBL" id="CM000132">
    <property type="protein sequence ID" value="EEC82291.1"/>
    <property type="molecule type" value="Genomic_DNA"/>
</dbReference>
<organism evidence="2 3">
    <name type="scientific">Oryza sativa subsp. indica</name>
    <name type="common">Rice</name>
    <dbReference type="NCBI Taxonomy" id="39946"/>
    <lineage>
        <taxon>Eukaryota</taxon>
        <taxon>Viridiplantae</taxon>
        <taxon>Streptophyta</taxon>
        <taxon>Embryophyta</taxon>
        <taxon>Tracheophyta</taxon>
        <taxon>Spermatophyta</taxon>
        <taxon>Magnoliopsida</taxon>
        <taxon>Liliopsida</taxon>
        <taxon>Poales</taxon>
        <taxon>Poaceae</taxon>
        <taxon>BOP clade</taxon>
        <taxon>Oryzoideae</taxon>
        <taxon>Oryzeae</taxon>
        <taxon>Oryzinae</taxon>
        <taxon>Oryza</taxon>
        <taxon>Oryza sativa</taxon>
    </lineage>
</organism>
<feature type="region of interest" description="Disordered" evidence="1">
    <location>
        <begin position="1"/>
        <end position="68"/>
    </location>
</feature>
<gene>
    <name evidence="2" type="ORF">OsI_26539</name>
</gene>
<accession>B8B7I3</accession>